<evidence type="ECO:0000259" key="8">
    <source>
        <dbReference type="PROSITE" id="PS50240"/>
    </source>
</evidence>
<dbReference type="Pfam" id="PF00089">
    <property type="entry name" value="Trypsin"/>
    <property type="match status" value="1"/>
</dbReference>
<keyword evidence="4" id="KW-1015">Disulfide bond</keyword>
<dbReference type="InterPro" id="IPR043504">
    <property type="entry name" value="Peptidase_S1_PA_chymotrypsin"/>
</dbReference>
<dbReference type="InterPro" id="IPR035992">
    <property type="entry name" value="Ricin_B-like_lectins"/>
</dbReference>
<evidence type="ECO:0000256" key="6">
    <source>
        <dbReference type="RuleBase" id="RU363034"/>
    </source>
</evidence>
<dbReference type="PRINTS" id="PR00722">
    <property type="entry name" value="CHYMOTRYPSIN"/>
</dbReference>
<gene>
    <name evidence="10" type="primary">Aste57867_2262</name>
    <name evidence="9" type="ORF">As57867_002257</name>
    <name evidence="10" type="ORF">ASTE57867_2262</name>
</gene>
<evidence type="ECO:0000256" key="2">
    <source>
        <dbReference type="ARBA" id="ARBA00022729"/>
    </source>
</evidence>
<evidence type="ECO:0000256" key="1">
    <source>
        <dbReference type="ARBA" id="ARBA00007664"/>
    </source>
</evidence>
<feature type="domain" description="Peptidase S1" evidence="8">
    <location>
        <begin position="21"/>
        <end position="294"/>
    </location>
</feature>
<dbReference type="AlphaFoldDB" id="A0A485K8P0"/>
<dbReference type="Pfam" id="PF00652">
    <property type="entry name" value="Ricin_B_lectin"/>
    <property type="match status" value="2"/>
</dbReference>
<dbReference type="InterPro" id="IPR000772">
    <property type="entry name" value="Ricin_B_lectin"/>
</dbReference>
<feature type="signal peptide" evidence="7">
    <location>
        <begin position="1"/>
        <end position="17"/>
    </location>
</feature>
<name>A0A485K8P0_9STRA</name>
<dbReference type="PROSITE" id="PS50231">
    <property type="entry name" value="RICIN_B_LECTIN"/>
    <property type="match status" value="1"/>
</dbReference>
<keyword evidence="6" id="KW-0720">Serine protease</keyword>
<accession>A0A485K8P0</accession>
<evidence type="ECO:0000256" key="7">
    <source>
        <dbReference type="SAM" id="SignalP"/>
    </source>
</evidence>
<dbReference type="InterPro" id="IPR001254">
    <property type="entry name" value="Trypsin_dom"/>
</dbReference>
<organism evidence="10 11">
    <name type="scientific">Aphanomyces stellatus</name>
    <dbReference type="NCBI Taxonomy" id="120398"/>
    <lineage>
        <taxon>Eukaryota</taxon>
        <taxon>Sar</taxon>
        <taxon>Stramenopiles</taxon>
        <taxon>Oomycota</taxon>
        <taxon>Saprolegniomycetes</taxon>
        <taxon>Saprolegniales</taxon>
        <taxon>Verrucalvaceae</taxon>
        <taxon>Aphanomyces</taxon>
    </lineage>
</organism>
<evidence type="ECO:0000256" key="4">
    <source>
        <dbReference type="ARBA" id="ARBA00023157"/>
    </source>
</evidence>
<proteinExistence type="inferred from homology"/>
<dbReference type="InterPro" id="IPR050430">
    <property type="entry name" value="Peptidase_S1"/>
</dbReference>
<dbReference type="PROSITE" id="PS00135">
    <property type="entry name" value="TRYPSIN_SER"/>
    <property type="match status" value="1"/>
</dbReference>
<dbReference type="OrthoDB" id="62471at2759"/>
<dbReference type="SUPFAM" id="SSF50494">
    <property type="entry name" value="Trypsin-like serine proteases"/>
    <property type="match status" value="1"/>
</dbReference>
<reference evidence="10 11" key="1">
    <citation type="submission" date="2019-03" db="EMBL/GenBank/DDBJ databases">
        <authorList>
            <person name="Gaulin E."/>
            <person name="Dumas B."/>
        </authorList>
    </citation>
    <scope>NUCLEOTIDE SEQUENCE [LARGE SCALE GENOMIC DNA]</scope>
    <source>
        <strain evidence="10">CBS 568.67</strain>
    </source>
</reference>
<dbReference type="InterPro" id="IPR001314">
    <property type="entry name" value="Peptidase_S1A"/>
</dbReference>
<keyword evidence="3" id="KW-0843">Virulence</keyword>
<keyword evidence="5" id="KW-0325">Glycoprotein</keyword>
<protein>
    <submittedName>
        <fullName evidence="10">Aste57867_2262 protein</fullName>
    </submittedName>
</protein>
<keyword evidence="2 7" id="KW-0732">Signal</keyword>
<dbReference type="Gene3D" id="2.80.10.50">
    <property type="match status" value="2"/>
</dbReference>
<comment type="similarity">
    <text evidence="1">Belongs to the peptidase S1 family.</text>
</comment>
<dbReference type="EMBL" id="CAADRA010000244">
    <property type="protein sequence ID" value="VFT79465.1"/>
    <property type="molecule type" value="Genomic_DNA"/>
</dbReference>
<keyword evidence="11" id="KW-1185">Reference proteome</keyword>
<dbReference type="SMART" id="SM00020">
    <property type="entry name" value="Tryp_SPc"/>
    <property type="match status" value="1"/>
</dbReference>
<keyword evidence="6" id="KW-0378">Hydrolase</keyword>
<dbReference type="SMART" id="SM00458">
    <property type="entry name" value="RICIN"/>
    <property type="match status" value="2"/>
</dbReference>
<evidence type="ECO:0000313" key="10">
    <source>
        <dbReference type="EMBL" id="VFT79465.1"/>
    </source>
</evidence>
<dbReference type="Proteomes" id="UP000332933">
    <property type="component" value="Unassembled WGS sequence"/>
</dbReference>
<dbReference type="SUPFAM" id="SSF50370">
    <property type="entry name" value="Ricin B-like lectins"/>
    <property type="match status" value="2"/>
</dbReference>
<dbReference type="GO" id="GO:0004252">
    <property type="term" value="F:serine-type endopeptidase activity"/>
    <property type="evidence" value="ECO:0007669"/>
    <property type="project" value="InterPro"/>
</dbReference>
<dbReference type="PROSITE" id="PS00134">
    <property type="entry name" value="TRYPSIN_HIS"/>
    <property type="match status" value="1"/>
</dbReference>
<reference evidence="9" key="2">
    <citation type="submission" date="2019-06" db="EMBL/GenBank/DDBJ databases">
        <title>Genomics analysis of Aphanomyces spp. identifies a new class of oomycete effector associated with host adaptation.</title>
        <authorList>
            <person name="Gaulin E."/>
        </authorList>
    </citation>
    <scope>NUCLEOTIDE SEQUENCE</scope>
    <source>
        <strain evidence="9">CBS 578.67</strain>
    </source>
</reference>
<evidence type="ECO:0000313" key="9">
    <source>
        <dbReference type="EMBL" id="KAF0717483.1"/>
    </source>
</evidence>
<dbReference type="PANTHER" id="PTHR24276">
    <property type="entry name" value="POLYSERASE-RELATED"/>
    <property type="match status" value="1"/>
</dbReference>
<evidence type="ECO:0000256" key="5">
    <source>
        <dbReference type="ARBA" id="ARBA00023180"/>
    </source>
</evidence>
<dbReference type="EMBL" id="VJMH01000244">
    <property type="protein sequence ID" value="KAF0717483.1"/>
    <property type="molecule type" value="Genomic_DNA"/>
</dbReference>
<dbReference type="PANTHER" id="PTHR24276:SF98">
    <property type="entry name" value="FI18310P1-RELATED"/>
    <property type="match status" value="1"/>
</dbReference>
<dbReference type="Gene3D" id="2.40.10.10">
    <property type="entry name" value="Trypsin-like serine proteases"/>
    <property type="match status" value="1"/>
</dbReference>
<feature type="chain" id="PRO_5033825997" evidence="7">
    <location>
        <begin position="18"/>
        <end position="535"/>
    </location>
</feature>
<evidence type="ECO:0000313" key="11">
    <source>
        <dbReference type="Proteomes" id="UP000332933"/>
    </source>
</evidence>
<dbReference type="InterPro" id="IPR033116">
    <property type="entry name" value="TRYPSIN_SER"/>
</dbReference>
<dbReference type="InterPro" id="IPR009003">
    <property type="entry name" value="Peptidase_S1_PA"/>
</dbReference>
<evidence type="ECO:0000256" key="3">
    <source>
        <dbReference type="ARBA" id="ARBA00023026"/>
    </source>
</evidence>
<keyword evidence="6" id="KW-0645">Protease</keyword>
<dbReference type="GO" id="GO:0006508">
    <property type="term" value="P:proteolysis"/>
    <property type="evidence" value="ECO:0007669"/>
    <property type="project" value="UniProtKB-KW"/>
</dbReference>
<dbReference type="PROSITE" id="PS50240">
    <property type="entry name" value="TRYPSIN_DOM"/>
    <property type="match status" value="1"/>
</dbReference>
<sequence length="535" mass="58025">MKLISLLALLPAASVDASSRIIGGNEVRDYRYDLNNARLVLGPNICSGVLITPTVVLTAAHCFQNVRNTTTALTATIGAHYKNGTDGGDVFAFSYASITKHPLFDQTTGLYDYAIIFLDRPSRYAPIRISWTRPAIGESTTVRGFGVAMPYMPTNDASSADIMKRVDLKVIPDADCSNTRTDTMCLLTTINDPGNQFYPSPCHGDSGGPVTYIDKTVGRELLVAIDRSGTDDDTCMDDPEKVSLLTGARSFLQPYLEQAAPGVAAPLVRIVSGNGNVLTAVPSTAIPQVQDAVTVSPPSSTDNWNQLWRYNPISGAISLHGAGLCLDAPPAPYLGLVHLFACDTVIYNQPWLYDTTTKQIRPIRTPTYCLDAGWSASPSTTLVPCLPLGTARQQWTMAPAGAQRQALVCQGSRLTATPVRRGAISYSAPYQANQEWILDSVAQTVRLAGTNVCLDAYEPLDRGHVHMFDCDPAVSNQKWAYDSKTRQLKHVTHKDFCLDFADKGATPFLFTCYTIEGFGQAIPNQRIELVDLSTS</sequence>
<dbReference type="InterPro" id="IPR018114">
    <property type="entry name" value="TRYPSIN_HIS"/>
</dbReference>